<dbReference type="EMBL" id="CP044328">
    <property type="protein sequence ID" value="QGM93799.1"/>
    <property type="molecule type" value="Genomic_DNA"/>
</dbReference>
<dbReference type="Proteomes" id="UP000424673">
    <property type="component" value="Chromosome"/>
</dbReference>
<reference evidence="2" key="1">
    <citation type="submission" date="2019-09" db="EMBL/GenBank/DDBJ databases">
        <title>Isolation and complete genome sequencing of Methylocystis species.</title>
        <authorList>
            <person name="Rumah B.L."/>
            <person name="Stead C.E."/>
            <person name="Stevens B.C."/>
            <person name="Minton N.P."/>
            <person name="Grosse-Honebrink A."/>
            <person name="Zhang Y."/>
        </authorList>
    </citation>
    <scope>NUCLEOTIDE SEQUENCE [LARGE SCALE GENOMIC DNA]</scope>
    <source>
        <strain evidence="2">BRCS1</strain>
    </source>
</reference>
<evidence type="ECO:0000313" key="2">
    <source>
        <dbReference type="Proteomes" id="UP000424673"/>
    </source>
</evidence>
<dbReference type="InterPro" id="IPR009363">
    <property type="entry name" value="Phage_Mu_Gp16"/>
</dbReference>
<keyword evidence="2" id="KW-1185">Reference proteome</keyword>
<dbReference type="Pfam" id="PF06252">
    <property type="entry name" value="GemA"/>
    <property type="match status" value="1"/>
</dbReference>
<protein>
    <submittedName>
        <fullName evidence="1">Regulatory protein GemA</fullName>
    </submittedName>
</protein>
<gene>
    <name evidence="1" type="ORF">F7D13_07045</name>
</gene>
<reference evidence="1 2" key="2">
    <citation type="journal article" date="2021" name="AMB Express">
        <title>Isolation and characterisation of Methylocystis spp. for poly-3-hydroxybutyrate production using waste methane feedstocks.</title>
        <authorList>
            <person name="Rumah B.L."/>
            <person name="Stead C.E."/>
            <person name="Claxton Stevens B.H."/>
            <person name="Minton N.P."/>
            <person name="Grosse-Honebrink A."/>
            <person name="Zhang Y."/>
        </authorList>
    </citation>
    <scope>NUCLEOTIDE SEQUENCE [LARGE SCALE GENOMIC DNA]</scope>
    <source>
        <strain evidence="1 2">BRCS1</strain>
    </source>
</reference>
<proteinExistence type="predicted"/>
<organism evidence="1 2">
    <name type="scientific">Methylocystis rosea</name>
    <dbReference type="NCBI Taxonomy" id="173366"/>
    <lineage>
        <taxon>Bacteria</taxon>
        <taxon>Pseudomonadati</taxon>
        <taxon>Pseudomonadota</taxon>
        <taxon>Alphaproteobacteria</taxon>
        <taxon>Hyphomicrobiales</taxon>
        <taxon>Methylocystaceae</taxon>
        <taxon>Methylocystis</taxon>
    </lineage>
</organism>
<name>A0ABX6EGR4_9HYPH</name>
<dbReference type="RefSeq" id="WP_154451590.1">
    <property type="nucleotide sequence ID" value="NZ_CP044328.1"/>
</dbReference>
<accession>A0ABX6EGR4</accession>
<sequence length="233" mass="25939">MTTAAQTRAIHTLLRQIPHYTDDDYRALLKREFRSVSSSSRLSQVQAAKLIEILKVLAGQHPEVKRGGASSRRPAETVTGPYGAKLQALWISAFNLGIIDNRDDRALIAFIERQTKIAHPRWLNEHKDAKKAIEALKDWIEREAKVEWPSESQAHKRGMDVSIASKRAVIAAQAARLADVEPFNLDDFVNGYIISNKISGFSIGALSDRHLDGVIATLGARLRKRVKAKKEAA</sequence>
<evidence type="ECO:0000313" key="1">
    <source>
        <dbReference type="EMBL" id="QGM93799.1"/>
    </source>
</evidence>